<organism evidence="1 2">
    <name type="scientific">Halorarum salinum</name>
    <dbReference type="NCBI Taxonomy" id="2743089"/>
    <lineage>
        <taxon>Archaea</taxon>
        <taxon>Methanobacteriati</taxon>
        <taxon>Methanobacteriota</taxon>
        <taxon>Stenosarchaea group</taxon>
        <taxon>Halobacteria</taxon>
        <taxon>Halobacteriales</taxon>
        <taxon>Haloferacaceae</taxon>
        <taxon>Halorarum</taxon>
    </lineage>
</organism>
<accession>A0A7D5QFA4</accession>
<dbReference type="AlphaFoldDB" id="A0A7D5QFA4"/>
<dbReference type="Proteomes" id="UP000509626">
    <property type="component" value="Chromosome"/>
</dbReference>
<dbReference type="GeneID" id="56036128"/>
<reference evidence="1 2" key="1">
    <citation type="submission" date="2020-06" db="EMBL/GenBank/DDBJ databases">
        <title>NJ-3-1, isolated from saline soil.</title>
        <authorList>
            <person name="Cui H.L."/>
            <person name="Shi X."/>
        </authorList>
    </citation>
    <scope>NUCLEOTIDE SEQUENCE [LARGE SCALE GENOMIC DNA]</scope>
    <source>
        <strain evidence="1 2">NJ-3-1</strain>
    </source>
</reference>
<evidence type="ECO:0000313" key="2">
    <source>
        <dbReference type="Proteomes" id="UP000509626"/>
    </source>
</evidence>
<dbReference type="EMBL" id="CP058579">
    <property type="protein sequence ID" value="QLG60524.1"/>
    <property type="molecule type" value="Genomic_DNA"/>
</dbReference>
<evidence type="ECO:0000313" key="1">
    <source>
        <dbReference type="EMBL" id="QLG60524.1"/>
    </source>
</evidence>
<name>A0A7D5QFA4_9EURY</name>
<gene>
    <name evidence="1" type="ORF">HUG12_01675</name>
</gene>
<keyword evidence="2" id="KW-1185">Reference proteome</keyword>
<sequence>MVIQKPGFVEMRASDGLARETAGKNVIEEAEARFEHSPDGKPFFERFR</sequence>
<proteinExistence type="predicted"/>
<dbReference type="KEGG" id="halu:HUG12_01675"/>
<dbReference type="RefSeq" id="WP_179267110.1">
    <property type="nucleotide sequence ID" value="NZ_CP058579.1"/>
</dbReference>
<protein>
    <submittedName>
        <fullName evidence="1">Uncharacterized protein</fullName>
    </submittedName>
</protein>